<reference evidence="3 4" key="1">
    <citation type="submission" date="2024-10" db="EMBL/GenBank/DDBJ databases">
        <title>The Natural Products Discovery Center: Release of the First 8490 Sequenced Strains for Exploring Actinobacteria Biosynthetic Diversity.</title>
        <authorList>
            <person name="Kalkreuter E."/>
            <person name="Kautsar S.A."/>
            <person name="Yang D."/>
            <person name="Bader C.D."/>
            <person name="Teijaro C.N."/>
            <person name="Fluegel L."/>
            <person name="Davis C.M."/>
            <person name="Simpson J.R."/>
            <person name="Lauterbach L."/>
            <person name="Steele A.D."/>
            <person name="Gui C."/>
            <person name="Meng S."/>
            <person name="Li G."/>
            <person name="Viehrig K."/>
            <person name="Ye F."/>
            <person name="Su P."/>
            <person name="Kiefer A.F."/>
            <person name="Nichols A."/>
            <person name="Cepeda A.J."/>
            <person name="Yan W."/>
            <person name="Fan B."/>
            <person name="Jiang Y."/>
            <person name="Adhikari A."/>
            <person name="Zheng C.-J."/>
            <person name="Schuster L."/>
            <person name="Cowan T.M."/>
            <person name="Smanski M.J."/>
            <person name="Chevrette M.G."/>
            <person name="De Carvalho L.P.S."/>
            <person name="Shen B."/>
        </authorList>
    </citation>
    <scope>NUCLEOTIDE SEQUENCE [LARGE SCALE GENOMIC DNA]</scope>
    <source>
        <strain evidence="3 4">NPDC004550</strain>
    </source>
</reference>
<comment type="caution">
    <text evidence="3">The sequence shown here is derived from an EMBL/GenBank/DDBJ whole genome shotgun (WGS) entry which is preliminary data.</text>
</comment>
<dbReference type="Pfam" id="PF02342">
    <property type="entry name" value="TerD"/>
    <property type="match status" value="1"/>
</dbReference>
<dbReference type="Gene3D" id="2.60.60.30">
    <property type="entry name" value="sav2460 like domains"/>
    <property type="match status" value="1"/>
</dbReference>
<dbReference type="EMBL" id="JBIALX010000012">
    <property type="protein sequence ID" value="MFF0456893.1"/>
    <property type="molecule type" value="Genomic_DNA"/>
</dbReference>
<sequence length="204" mass="21708">MVDNGREKPVRTDAAPLGGEVRLMSGEQPRGATGPVEFATVGLGWDPARGRRWFGARRTAIDLNAAAVLLAGDDPIEVVYHQRLISADGAVRLLGDSVNGEDEGDDEIITLDLTRVRPEITAVALVVTCYSGQTFADIDNARCRVTAGDGTVIADRELGTDGDTGMVVGVFRRGRHGWDFREIAAGITAAHPVEALPHLAGLLR</sequence>
<dbReference type="Proteomes" id="UP001601521">
    <property type="component" value="Unassembled WGS sequence"/>
</dbReference>
<evidence type="ECO:0000313" key="4">
    <source>
        <dbReference type="Proteomes" id="UP001601521"/>
    </source>
</evidence>
<evidence type="ECO:0000313" key="3">
    <source>
        <dbReference type="EMBL" id="MFF0456893.1"/>
    </source>
</evidence>
<proteinExistence type="predicted"/>
<dbReference type="InterPro" id="IPR003325">
    <property type="entry name" value="TerD"/>
</dbReference>
<dbReference type="PANTHER" id="PTHR32097:SF17">
    <property type="entry name" value="CAMP-BINDING PROTEIN 1-RELATED"/>
    <property type="match status" value="1"/>
</dbReference>
<evidence type="ECO:0000259" key="2">
    <source>
        <dbReference type="Pfam" id="PF02342"/>
    </source>
</evidence>
<keyword evidence="4" id="KW-1185">Reference proteome</keyword>
<dbReference type="PANTHER" id="PTHR32097">
    <property type="entry name" value="CAMP-BINDING PROTEIN 1-RELATED"/>
    <property type="match status" value="1"/>
</dbReference>
<dbReference type="CDD" id="cd06974">
    <property type="entry name" value="TerD_like"/>
    <property type="match status" value="1"/>
</dbReference>
<feature type="compositionally biased region" description="Basic and acidic residues" evidence="1">
    <location>
        <begin position="1"/>
        <end position="11"/>
    </location>
</feature>
<feature type="domain" description="TerD" evidence="2">
    <location>
        <begin position="39"/>
        <end position="188"/>
    </location>
</feature>
<accession>A0ABW6NP52</accession>
<feature type="region of interest" description="Disordered" evidence="1">
    <location>
        <begin position="1"/>
        <end position="31"/>
    </location>
</feature>
<organism evidence="3 4">
    <name type="scientific">Nocardia africana</name>
    <dbReference type="NCBI Taxonomy" id="134964"/>
    <lineage>
        <taxon>Bacteria</taxon>
        <taxon>Bacillati</taxon>
        <taxon>Actinomycetota</taxon>
        <taxon>Actinomycetes</taxon>
        <taxon>Mycobacteriales</taxon>
        <taxon>Nocardiaceae</taxon>
        <taxon>Nocardia</taxon>
    </lineage>
</organism>
<evidence type="ECO:0000256" key="1">
    <source>
        <dbReference type="SAM" id="MobiDB-lite"/>
    </source>
</evidence>
<gene>
    <name evidence="3" type="ORF">ACFYTH_26325</name>
</gene>
<dbReference type="InterPro" id="IPR051324">
    <property type="entry name" value="Stress/Tellurium_Resist"/>
</dbReference>
<name>A0ABW6NP52_9NOCA</name>
<protein>
    <submittedName>
        <fullName evidence="3">TerD family protein</fullName>
    </submittedName>
</protein>
<dbReference type="RefSeq" id="WP_387253857.1">
    <property type="nucleotide sequence ID" value="NZ_JBIALX010000012.1"/>
</dbReference>